<evidence type="ECO:0000256" key="8">
    <source>
        <dbReference type="ARBA" id="ARBA00022860"/>
    </source>
</evidence>
<evidence type="ECO:0000256" key="2">
    <source>
        <dbReference type="ARBA" id="ARBA00004496"/>
    </source>
</evidence>
<dbReference type="SUPFAM" id="SSF52540">
    <property type="entry name" value="P-loop containing nucleoside triphosphate hydrolases"/>
    <property type="match status" value="20"/>
</dbReference>
<evidence type="ECO:0000259" key="13">
    <source>
        <dbReference type="PROSITE" id="PS50021"/>
    </source>
</evidence>
<dbReference type="PROSITE" id="PS50096">
    <property type="entry name" value="IQ"/>
    <property type="match status" value="55"/>
</dbReference>
<feature type="compositionally biased region" description="Basic and acidic residues" evidence="12">
    <location>
        <begin position="539"/>
        <end position="561"/>
    </location>
</feature>
<evidence type="ECO:0000256" key="7">
    <source>
        <dbReference type="ARBA" id="ARBA00022776"/>
    </source>
</evidence>
<feature type="compositionally biased region" description="Low complexity" evidence="12">
    <location>
        <begin position="594"/>
        <end position="612"/>
    </location>
</feature>
<dbReference type="GO" id="GO:0005516">
    <property type="term" value="F:calmodulin binding"/>
    <property type="evidence" value="ECO:0007669"/>
    <property type="project" value="UniProtKB-KW"/>
</dbReference>
<dbReference type="Gene3D" id="1.10.418.10">
    <property type="entry name" value="Calponin-like domain"/>
    <property type="match status" value="2"/>
</dbReference>
<reference evidence="14" key="1">
    <citation type="submission" date="2022-11" db="UniProtKB">
        <authorList>
            <consortium name="EnsemblMetazoa"/>
        </authorList>
    </citation>
    <scope>IDENTIFICATION</scope>
</reference>
<dbReference type="InterPro" id="IPR027417">
    <property type="entry name" value="P-loop_NTPase"/>
</dbReference>
<feature type="compositionally biased region" description="Polar residues" evidence="12">
    <location>
        <begin position="211"/>
        <end position="224"/>
    </location>
</feature>
<dbReference type="Proteomes" id="UP000887568">
    <property type="component" value="Unplaced"/>
</dbReference>
<evidence type="ECO:0000313" key="15">
    <source>
        <dbReference type="Proteomes" id="UP000887568"/>
    </source>
</evidence>
<keyword evidence="8" id="KW-0112">Calmodulin-binding</keyword>
<keyword evidence="4" id="KW-0597">Phosphoprotein</keyword>
<dbReference type="CDD" id="cd23767">
    <property type="entry name" value="IQCD"/>
    <property type="match status" value="1"/>
</dbReference>
<dbReference type="FunFam" id="1.20.5.190:FF:000008">
    <property type="entry name" value="Abnormal spindle-like microcephaly-associated protein homolog"/>
    <property type="match status" value="1"/>
</dbReference>
<dbReference type="InterPro" id="IPR051185">
    <property type="entry name" value="ASPM"/>
</dbReference>
<feature type="compositionally biased region" description="Polar residues" evidence="12">
    <location>
        <begin position="1119"/>
        <end position="1131"/>
    </location>
</feature>
<evidence type="ECO:0000256" key="6">
    <source>
        <dbReference type="ARBA" id="ARBA00022737"/>
    </source>
</evidence>
<sequence>MDSHQSGSPLAVNPWPMGDRDGTPKKSRGSWFSGTPHKAPPLAQNGDDEDLPVLKLTHFTKKVMVCFDTVRTGMSRTRELLVENPCDFPQELRIEKFPFDKGFSISATCWELDGCELMRLPIAWTPKEEGNAREVVTFKCEGAFRLQVILLGTAEDPPKKRGAGRRSTFSVHRKVPLKVTQPQAVLKPSRPTMILKPKGQQKPQAPGKQPRPSTGKASRANQENRAPIRQSDAQKSVIRPMVPAEVENDSERQILPSTPSPRSVCERSTLEEFTALDSSLAEINGDGMPVTAEDLLLENLKRQTLSVCNGMSPLLQTAKPFVLHKPTQANNRVTITEDPHVGDCNEECPNEVMPDEASPKVPKRLSIEAKTTVTKNKAPEEEQPSKPATVRKNLFVSDEAGGNRSSEQMGSSPPEFEDSLNEPRLSHVPNDDENEDQSSNGNVIVEQCTELLEEISPVANHAELSLDFDVHQNKHGSILPVDDHVQSDAPPVVDEPTLDSGTAESSLPLLRDNSAQQLGTDDFKVHTSVVTGSLISRKRVSDPKDKAESPPKKLKTQDAKGHGAKKQPPPPRDRTMNRTLALRKAAAAEKFGNKTAKAKAQGKPAGQYKAKAPMKGVPMAKLNLLKSNATAIPRHPMPFAAKNMFYDERWMEKQERGFTRWLNHVLTPDDCPIDPSCKATKIDAGTLCVEPAGKSTIPPAPSKEDLSLRAYTAKRKLNRLRRGACMLFQSEPIVRVIQKLEAEIEKRRIVVRLDRKLHADYGIKQKLLDLFLSYNPLWLRIGLETTYGEILPIQSNTDVVGLSRFVITRLLGNPDIAAQYAHPTVPHLYGPGYEETLSQFTLKKFLILVFFLDRAKLTRLIDHDPCLFCKDSEFKSSRDILLHFSREYLRGEGDLTRHLSFMGYNVTHRQTALDEFDFSVTKLATDLRCGVRLARIVELLIKDWTLSSQLRVPAISRLQKIHNVEITLKALKLDGGGVDARAIVDGHREKTLELLWRIIFQFQIGLLLNEQQLQEEIAFLRKNLRLQKHLDALSTLPLMDTLAIGVGNGRRDSNEPNVYFKSSRLSLLLKWSQVVCSFYGLKVENFTVAFSDGRALCYLVHHYHPSLLPLGLINQETTQTQYQRQGATPDSGNDDSFDGTWSNVYSPSTGKPGERDRLLANERENFKVLYDKVSELGGVPGVVKSAEMSNTIPDEKVVITYVSYLCARLLDLRIETRAARTIQMVWKAYRLRQLHKRRQAQEAAAQTIQDAVRLFLTRRHHQRLLGSIIKLQAMRRRVIACRQVEALRQAQLEQHRDRAATSIQAYVRGLLARRHYQKTLKTIIIQSALRGYIARKDYLQTRQAVISLQAAVRCRLKRCRFVQMRQAAVVLQQRFRAKHLGSKQRALYSLQRRACISLQAAFRGYACRQMYRKKRLAVIAIQAHIRAHLQRMRYLKMKFAVLVIQRYWQSATYSKSVREEYLSLRQAAIIVQSVYRGMVARRHAAYIRSVVKAQAVVRSFLQRRRFLHQKRTCIVIQKSFRGYAKRRRYEAVRAAALVLQRRFRAQQEGQIQLVKYNIMRGAVITLQAWVRGVLARRWLAVLDKAAVRIQSVWKMHRARNNFLAVQSATWCLQKYTRAYLAGKSTRSHYVKLRASAVLIQSQYRSIMAQRKFGHQKACSIAVQSYVRMYIARKRYRAILQAAVVMQRRFRAKLSRDRQLEIYKLQKSATITLQAWFRGILARQQIAAQHKAAIKIQSVYKAYRERQSFKTLRAATVCLQKHIRAHLIGRHAHIDYLRLKAAAVTVQSSYRGLLARRTFNTQKQAAVKIQSVVRMHQAHSHYLSLREAVMIVQTRYRTQKLAQATFLKYQIMRGACITLQAWTRGFLVRQEMQKLHNAAIVIQKSYRSFAASSKYQRLRDAAVVLQQHWRATKMSREVLEDYVSLKKAAIVLQSAYRGKIGRHIATEHRSARIIQSCFRMHLQQQQYQRKRCAAIKIQTAVRMQQAHSRYIMLRRAALIIQTRYQAKKTGQAVCNQYLTIRRACITLQALTRGYLVRQQMQKLHMAAIQIQKSFRSYSAQTRYQKLRGSVLVLQTHWRATRLSRRIQEDFVILKKAAVVLQSAYRGKLGRNTALRHSSSRIIQSYFRMHLLQQRYQRQKCAAIKIQTAVRMQQAHSRYSMLRQAALVIQTRYQAKKTGQAVCNQYLTFRRACITLQAVTRGYLVRQQMQKLHMAAIQIQKSFRSYSAQTQYQKLRGSVLILQTHWRATRLSRRIQEDFVILKKAAVVLQSAYRGKLGRNTALRHSSARIIQSYFRRHLLQQRYQRQKCAAIKIQTAVRMQQAHSRFVMLRQAALVIQTRYQAKKTGQAVCCQYLAIRRACITLQAVTRGYLVRHQMQKLHMAAIQIQKSFRSYLAQTRYQKLRGAVLILQTHWRATRLSRQIQEDFVTLKKAALVLQAAYRGKLGRNIALSHSSARIIQSYFRMYRNQKQYQNQKSASVRIQSAFRKHQAYRKYTELKRAVIIIQRKYKATKLAEMTCLQYHIHRGACITLQAYVRGFLVRQHIRRLHSAATAIQKNYMAYKTRTRYLKIRDAADVLQKYWRATRIAREQQLMFISLKKAAVTVQSVYRGRIGRKIAREHRAARLIQSEYRMHAAVREYTKLRAAVITIQASYRMQRARQRYHNLVAATQTIQQFFRGYLITRAIRSKFLLARSSTVKLQASYRGFVQRRAYIILKQAATKTQALYRGKREREAYQALKRAAVVLQEKYRAHVLRTQAFRAYNIQRGAAITIQAAYKAYTARQKYIQLKQAVITIQSAYRGHRQRTNFLLMKNAATSLQARYRAHLLMREALQNYQAIRQAAIAIQSFYRAYTERCHFITVKSAATVIQSFFRGNKQRLAYQETRRAAVVLQMRYRTHRLQREATRSYHVKRGAAITIQAYLRGRLARQSVKHIRAAIRIQSHFRMLTQRRRYLALQNAANRIRASFRAQIARRDFLSLRLAALTIQTRYRALMTARHQQREYRLILNAIITIQSFARGKQARKLAKRIRAAVKIQSAYRGHVQQRRYQAVRQTTLFLQARTRGMMARQKFTTMKKKWQAAVRIQQHLRGFVARKALETQRQARLAQLERFSSVARFHLSTIQIQRCYRLYKMRQAAKAKMQSILTIQRWMRASLQRLHFLKLRRGMVALQRRVRQHQAVRQQAAVCIQTQARVWLARQYVKKMKAAALTMQSVWRGLKVRRSCKNKKIAAARARCIKANKAVTEEKKLCNRTTSALDYLLQYRQMSGLLEALISLDVVSRLSAACCERLVEGQAVPVIFTLIKSCNRSLPCMEVIKYSVNILLNLTKYPPTAHAVFEEPESISMILDLMQMYREKGAQIFSKVCTLMGILSQDTRRAQIILSAPKNKERLLGINRLTERKYSLAAKRAQAKARGLNSSTLSNSSFLNTSSLNASRVMHAPTPRKQRQVQPEWVLGRGKMREIADPLEACHFVMETLHLK</sequence>
<dbReference type="InterPro" id="IPR031549">
    <property type="entry name" value="ASH"/>
</dbReference>
<keyword evidence="3" id="KW-0963">Cytoplasm</keyword>
<dbReference type="GO" id="GO:0051301">
    <property type="term" value="P:cell division"/>
    <property type="evidence" value="ECO:0007669"/>
    <property type="project" value="UniProtKB-KW"/>
</dbReference>
<organism evidence="14 15">
    <name type="scientific">Patiria miniata</name>
    <name type="common">Bat star</name>
    <name type="synonym">Asterina miniata</name>
    <dbReference type="NCBI Taxonomy" id="46514"/>
    <lineage>
        <taxon>Eukaryota</taxon>
        <taxon>Metazoa</taxon>
        <taxon>Echinodermata</taxon>
        <taxon>Eleutherozoa</taxon>
        <taxon>Asterozoa</taxon>
        <taxon>Asteroidea</taxon>
        <taxon>Valvatacea</taxon>
        <taxon>Valvatida</taxon>
        <taxon>Asterinidae</taxon>
        <taxon>Patiria</taxon>
    </lineage>
</organism>
<dbReference type="PROSITE" id="PS50021">
    <property type="entry name" value="CH"/>
    <property type="match status" value="2"/>
</dbReference>
<evidence type="ECO:0000256" key="1">
    <source>
        <dbReference type="ARBA" id="ARBA00004123"/>
    </source>
</evidence>
<dbReference type="PANTHER" id="PTHR22706:SF1">
    <property type="entry name" value="ASSEMBLY FACTOR FOR SPINDLE MICROTUBULES"/>
    <property type="match status" value="1"/>
</dbReference>
<dbReference type="Pfam" id="PF00612">
    <property type="entry name" value="IQ"/>
    <property type="match status" value="35"/>
</dbReference>
<feature type="domain" description="Calponin-homology (CH)" evidence="13">
    <location>
        <begin position="1062"/>
        <end position="1210"/>
    </location>
</feature>
<keyword evidence="11" id="KW-0131">Cell cycle</keyword>
<dbReference type="OMA" id="QSHWRAT"/>
<feature type="region of interest" description="Disordered" evidence="12">
    <location>
        <begin position="155"/>
        <end position="174"/>
    </location>
</feature>
<keyword evidence="9" id="KW-0175">Coiled coil</keyword>
<dbReference type="GO" id="GO:0000922">
    <property type="term" value="C:spindle pole"/>
    <property type="evidence" value="ECO:0007669"/>
    <property type="project" value="TreeGrafter"/>
</dbReference>
<evidence type="ECO:0000256" key="10">
    <source>
        <dbReference type="ARBA" id="ARBA00023242"/>
    </source>
</evidence>
<proteinExistence type="predicted"/>
<feature type="region of interest" description="Disordered" evidence="12">
    <location>
        <begin position="536"/>
        <end position="575"/>
    </location>
</feature>
<evidence type="ECO:0000256" key="9">
    <source>
        <dbReference type="ARBA" id="ARBA00023054"/>
    </source>
</evidence>
<dbReference type="Gene3D" id="1.20.5.190">
    <property type="match status" value="34"/>
</dbReference>
<dbReference type="GeneID" id="119734195"/>
<feature type="region of interest" description="Disordered" evidence="12">
    <location>
        <begin position="180"/>
        <end position="264"/>
    </location>
</feature>
<dbReference type="GO" id="GO:0051295">
    <property type="term" value="P:establishment of meiotic spindle localization"/>
    <property type="evidence" value="ECO:0007669"/>
    <property type="project" value="TreeGrafter"/>
</dbReference>
<keyword evidence="5" id="KW-0132">Cell division</keyword>
<feature type="region of interest" description="Disordered" evidence="12">
    <location>
        <begin position="590"/>
        <end position="612"/>
    </location>
</feature>
<dbReference type="PANTHER" id="PTHR22706">
    <property type="entry name" value="ASSEMBLY FACTOR FOR SPINDLE MICROTUBULES"/>
    <property type="match status" value="1"/>
</dbReference>
<dbReference type="CDD" id="cd21223">
    <property type="entry name" value="CH_ASPM_rpt1"/>
    <property type="match status" value="1"/>
</dbReference>
<dbReference type="OrthoDB" id="2148418at2759"/>
<feature type="region of interest" description="Disordered" evidence="12">
    <location>
        <begin position="480"/>
        <end position="510"/>
    </location>
</feature>
<dbReference type="Pfam" id="PF00307">
    <property type="entry name" value="CH"/>
    <property type="match status" value="1"/>
</dbReference>
<feature type="region of interest" description="Disordered" evidence="12">
    <location>
        <begin position="1"/>
        <end position="46"/>
    </location>
</feature>
<keyword evidence="6" id="KW-0677">Repeat</keyword>
<dbReference type="InterPro" id="IPR000048">
    <property type="entry name" value="IQ_motif_EF-hand-BS"/>
</dbReference>
<evidence type="ECO:0000256" key="3">
    <source>
        <dbReference type="ARBA" id="ARBA00022490"/>
    </source>
</evidence>
<comment type="subcellular location">
    <subcellularLocation>
        <location evidence="2">Cytoplasm</location>
    </subcellularLocation>
    <subcellularLocation>
        <location evidence="1">Nucleus</location>
    </subcellularLocation>
</comment>
<dbReference type="SUPFAM" id="SSF48371">
    <property type="entry name" value="ARM repeat"/>
    <property type="match status" value="1"/>
</dbReference>
<keyword evidence="10" id="KW-0539">Nucleus</keyword>
<evidence type="ECO:0000256" key="11">
    <source>
        <dbReference type="ARBA" id="ARBA00023306"/>
    </source>
</evidence>
<dbReference type="RefSeq" id="XP_038063476.1">
    <property type="nucleotide sequence ID" value="XM_038207548.1"/>
</dbReference>
<feature type="domain" description="Calponin-homology (CH)" evidence="13">
    <location>
        <begin position="875"/>
        <end position="1003"/>
    </location>
</feature>
<evidence type="ECO:0000313" key="14">
    <source>
        <dbReference type="EnsemblMetazoa" id="XP_038063476.1"/>
    </source>
</evidence>
<keyword evidence="7" id="KW-0498">Mitosis</keyword>
<dbReference type="SMART" id="SM00015">
    <property type="entry name" value="IQ"/>
    <property type="match status" value="73"/>
</dbReference>
<dbReference type="SUPFAM" id="SSF47576">
    <property type="entry name" value="Calponin-homology domain, CH-domain"/>
    <property type="match status" value="1"/>
</dbReference>
<protein>
    <recommendedName>
        <fullName evidence="13">Calponin-homology (CH) domain-containing protein</fullName>
    </recommendedName>
</protein>
<dbReference type="FunFam" id="1.10.418.10:FF:000051">
    <property type="entry name" value="Abnormal spindle-like microcephaly-associated protein homolog"/>
    <property type="match status" value="1"/>
</dbReference>
<name>A0A914AIU5_PATMI</name>
<dbReference type="InterPro" id="IPR016024">
    <property type="entry name" value="ARM-type_fold"/>
</dbReference>
<dbReference type="InterPro" id="IPR036872">
    <property type="entry name" value="CH_dom_sf"/>
</dbReference>
<dbReference type="EnsemblMetazoa" id="XM_038207548.1">
    <property type="protein sequence ID" value="XP_038063476.1"/>
    <property type="gene ID" value="LOC119734195"/>
</dbReference>
<dbReference type="CTD" id="259266"/>
<dbReference type="Pfam" id="PF15780">
    <property type="entry name" value="ASH"/>
    <property type="match status" value="1"/>
</dbReference>
<evidence type="ECO:0000256" key="5">
    <source>
        <dbReference type="ARBA" id="ARBA00022618"/>
    </source>
</evidence>
<evidence type="ECO:0000256" key="12">
    <source>
        <dbReference type="SAM" id="MobiDB-lite"/>
    </source>
</evidence>
<dbReference type="GO" id="GO:0007051">
    <property type="term" value="P:spindle organization"/>
    <property type="evidence" value="ECO:0007669"/>
    <property type="project" value="TreeGrafter"/>
</dbReference>
<dbReference type="GO" id="GO:0000278">
    <property type="term" value="P:mitotic cell cycle"/>
    <property type="evidence" value="ECO:0007669"/>
    <property type="project" value="TreeGrafter"/>
</dbReference>
<evidence type="ECO:0000256" key="4">
    <source>
        <dbReference type="ARBA" id="ARBA00022553"/>
    </source>
</evidence>
<feature type="region of interest" description="Disordered" evidence="12">
    <location>
        <begin position="344"/>
        <end position="439"/>
    </location>
</feature>
<keyword evidence="15" id="KW-1185">Reference proteome</keyword>
<feature type="compositionally biased region" description="Polar residues" evidence="12">
    <location>
        <begin position="1139"/>
        <end position="1149"/>
    </location>
</feature>
<feature type="region of interest" description="Disordered" evidence="12">
    <location>
        <begin position="1119"/>
        <end position="1153"/>
    </location>
</feature>
<accession>A0A914AIU5</accession>
<feature type="compositionally biased region" description="Low complexity" evidence="12">
    <location>
        <begin position="196"/>
        <end position="210"/>
    </location>
</feature>
<dbReference type="GO" id="GO:0005737">
    <property type="term" value="C:cytoplasm"/>
    <property type="evidence" value="ECO:0007669"/>
    <property type="project" value="UniProtKB-SubCell"/>
</dbReference>
<dbReference type="GO" id="GO:0005634">
    <property type="term" value="C:nucleus"/>
    <property type="evidence" value="ECO:0007669"/>
    <property type="project" value="UniProtKB-SubCell"/>
</dbReference>
<dbReference type="CDD" id="cd21224">
    <property type="entry name" value="CH_ASPM_rpt2"/>
    <property type="match status" value="1"/>
</dbReference>
<dbReference type="InterPro" id="IPR001715">
    <property type="entry name" value="CH_dom"/>
</dbReference>